<reference evidence="1 2" key="1">
    <citation type="submission" date="2019-06" db="EMBL/GenBank/DDBJ databases">
        <authorList>
            <person name="Palmer J.M."/>
        </authorList>
    </citation>
    <scope>NUCLEOTIDE SEQUENCE [LARGE SCALE GENOMIC DNA]</scope>
    <source>
        <strain evidence="1 2">TWF106</strain>
    </source>
</reference>
<comment type="caution">
    <text evidence="1">The sequence shown here is derived from an EMBL/GenBank/DDBJ whole genome shotgun (WGS) entry which is preliminary data.</text>
</comment>
<evidence type="ECO:0000313" key="2">
    <source>
        <dbReference type="Proteomes" id="UP000472727"/>
    </source>
</evidence>
<proteinExistence type="predicted"/>
<protein>
    <submittedName>
        <fullName evidence="1">Uncharacterized protein</fullName>
    </submittedName>
</protein>
<accession>A0A7C8QRX9</accession>
<dbReference type="Proteomes" id="UP000472727">
    <property type="component" value="Unassembled WGS sequence"/>
</dbReference>
<dbReference type="AlphaFoldDB" id="A0A7C8QRX9"/>
<organism evidence="1 2">
    <name type="scientific">Orbilia oligospora</name>
    <name type="common">Nematode-trapping fungus</name>
    <name type="synonym">Arthrobotrys oligospora</name>
    <dbReference type="NCBI Taxonomy" id="2813651"/>
    <lineage>
        <taxon>Eukaryota</taxon>
        <taxon>Fungi</taxon>
        <taxon>Dikarya</taxon>
        <taxon>Ascomycota</taxon>
        <taxon>Pezizomycotina</taxon>
        <taxon>Orbiliomycetes</taxon>
        <taxon>Orbiliales</taxon>
        <taxon>Orbiliaceae</taxon>
        <taxon>Orbilia</taxon>
    </lineage>
</organism>
<sequence>MSSAFNSEEFHSTGIIELKSGYYEITTTARGQQCPKLALLCSQVGQTAYLVWAIVNSFLRGKNISRDDEAPQYEWILSIKGEDAAEMFTYVEEIPNGPKSTLKNTIVDLFEL</sequence>
<dbReference type="EMBL" id="WIWS01000030">
    <property type="protein sequence ID" value="KAF3221105.1"/>
    <property type="molecule type" value="Genomic_DNA"/>
</dbReference>
<evidence type="ECO:0000313" key="1">
    <source>
        <dbReference type="EMBL" id="KAF3221105.1"/>
    </source>
</evidence>
<name>A0A7C8QRX9_ORBOL</name>
<gene>
    <name evidence="1" type="ORF">TWF106_006430</name>
</gene>